<name>T1FDA4_HELRO</name>
<keyword evidence="4" id="KW-1185">Reference proteome</keyword>
<evidence type="ECO:0000259" key="1">
    <source>
        <dbReference type="PROSITE" id="PS50948"/>
    </source>
</evidence>
<dbReference type="KEGG" id="hro:HELRODRAFT_178515"/>
<proteinExistence type="predicted"/>
<evidence type="ECO:0000313" key="3">
    <source>
        <dbReference type="EnsemblMetazoa" id="HelroP178515"/>
    </source>
</evidence>
<organism evidence="3 4">
    <name type="scientific">Helobdella robusta</name>
    <name type="common">Californian leech</name>
    <dbReference type="NCBI Taxonomy" id="6412"/>
    <lineage>
        <taxon>Eukaryota</taxon>
        <taxon>Metazoa</taxon>
        <taxon>Spiralia</taxon>
        <taxon>Lophotrochozoa</taxon>
        <taxon>Annelida</taxon>
        <taxon>Clitellata</taxon>
        <taxon>Hirudinea</taxon>
        <taxon>Rhynchobdellida</taxon>
        <taxon>Glossiphoniidae</taxon>
        <taxon>Helobdella</taxon>
    </lineage>
</organism>
<dbReference type="PROSITE" id="PS50948">
    <property type="entry name" value="PAN"/>
    <property type="match status" value="1"/>
</dbReference>
<dbReference type="AlphaFoldDB" id="T1FDA4"/>
<evidence type="ECO:0000313" key="2">
    <source>
        <dbReference type="EMBL" id="ESN97066.1"/>
    </source>
</evidence>
<dbReference type="GeneID" id="20206803"/>
<dbReference type="HOGENOM" id="CLU_2136170_0_0_1"/>
<dbReference type="Proteomes" id="UP000015101">
    <property type="component" value="Unassembled WGS sequence"/>
</dbReference>
<gene>
    <name evidence="3" type="primary">20206803</name>
    <name evidence="2" type="ORF">HELRODRAFT_178515</name>
</gene>
<feature type="domain" description="Apple" evidence="1">
    <location>
        <begin position="41"/>
        <end position="113"/>
    </location>
</feature>
<protein>
    <recommendedName>
        <fullName evidence="1">Apple domain-containing protein</fullName>
    </recommendedName>
</protein>
<dbReference type="RefSeq" id="XP_009024850.1">
    <property type="nucleotide sequence ID" value="XM_009026602.1"/>
</dbReference>
<evidence type="ECO:0000313" key="4">
    <source>
        <dbReference type="Proteomes" id="UP000015101"/>
    </source>
</evidence>
<dbReference type="InParanoid" id="T1FDA4"/>
<dbReference type="InterPro" id="IPR003609">
    <property type="entry name" value="Pan_app"/>
</dbReference>
<sequence>MTFIKLHLSLKPAEQNASRMFILTIAFLLLLVVDNSDQRICRWIAYQKKFRQGGMEVPRIRSLDGCKDACLASTTCKAIAWGDPMHTPRPRCLIFRTSALPNERHDGYTYYRC</sequence>
<dbReference type="EMBL" id="AMQM01006463">
    <property type="status" value="NOT_ANNOTATED_CDS"/>
    <property type="molecule type" value="Genomic_DNA"/>
</dbReference>
<dbReference type="EnsemblMetazoa" id="HelroT178515">
    <property type="protein sequence ID" value="HelroP178515"/>
    <property type="gene ID" value="HelroG178515"/>
</dbReference>
<reference evidence="2 4" key="2">
    <citation type="journal article" date="2013" name="Nature">
        <title>Insights into bilaterian evolution from three spiralian genomes.</title>
        <authorList>
            <person name="Simakov O."/>
            <person name="Marletaz F."/>
            <person name="Cho S.J."/>
            <person name="Edsinger-Gonzales E."/>
            <person name="Havlak P."/>
            <person name="Hellsten U."/>
            <person name="Kuo D.H."/>
            <person name="Larsson T."/>
            <person name="Lv J."/>
            <person name="Arendt D."/>
            <person name="Savage R."/>
            <person name="Osoegawa K."/>
            <person name="de Jong P."/>
            <person name="Grimwood J."/>
            <person name="Chapman J.A."/>
            <person name="Shapiro H."/>
            <person name="Aerts A."/>
            <person name="Otillar R.P."/>
            <person name="Terry A.Y."/>
            <person name="Boore J.L."/>
            <person name="Grigoriev I.V."/>
            <person name="Lindberg D.R."/>
            <person name="Seaver E.C."/>
            <person name="Weisblat D.A."/>
            <person name="Putnam N.H."/>
            <person name="Rokhsar D.S."/>
        </authorList>
    </citation>
    <scope>NUCLEOTIDE SEQUENCE</scope>
</reference>
<reference evidence="4" key="1">
    <citation type="submission" date="2012-12" db="EMBL/GenBank/DDBJ databases">
        <authorList>
            <person name="Hellsten U."/>
            <person name="Grimwood J."/>
            <person name="Chapman J.A."/>
            <person name="Shapiro H."/>
            <person name="Aerts A."/>
            <person name="Otillar R.P."/>
            <person name="Terry A.Y."/>
            <person name="Boore J.L."/>
            <person name="Simakov O."/>
            <person name="Marletaz F."/>
            <person name="Cho S.-J."/>
            <person name="Edsinger-Gonzales E."/>
            <person name="Havlak P."/>
            <person name="Kuo D.-H."/>
            <person name="Larsson T."/>
            <person name="Lv J."/>
            <person name="Arendt D."/>
            <person name="Savage R."/>
            <person name="Osoegawa K."/>
            <person name="de Jong P."/>
            <person name="Lindberg D.R."/>
            <person name="Seaver E.C."/>
            <person name="Weisblat D.A."/>
            <person name="Putnam N.H."/>
            <person name="Grigoriev I.V."/>
            <person name="Rokhsar D.S."/>
        </authorList>
    </citation>
    <scope>NUCLEOTIDE SEQUENCE</scope>
</reference>
<dbReference type="EMBL" id="KB097456">
    <property type="protein sequence ID" value="ESN97066.1"/>
    <property type="molecule type" value="Genomic_DNA"/>
</dbReference>
<reference evidence="3" key="3">
    <citation type="submission" date="2015-06" db="UniProtKB">
        <authorList>
            <consortium name="EnsemblMetazoa"/>
        </authorList>
    </citation>
    <scope>IDENTIFICATION</scope>
</reference>
<dbReference type="CTD" id="20206803"/>
<accession>T1FDA4</accession>